<evidence type="ECO:0000313" key="2">
    <source>
        <dbReference type="Proteomes" id="UP000683925"/>
    </source>
</evidence>
<sequence>MQSRFEKSLGFERITHKNKRKRRLSFGSRKKKEEKCIYLFFMYIKI</sequence>
<accession>A0A8S1X8F8</accession>
<gene>
    <name evidence="1" type="ORF">POCTA_138.1.T1130041</name>
</gene>
<dbReference type="EMBL" id="CAJJDP010000113">
    <property type="protein sequence ID" value="CAD8196906.1"/>
    <property type="molecule type" value="Genomic_DNA"/>
</dbReference>
<keyword evidence="2" id="KW-1185">Reference proteome</keyword>
<dbReference type="AlphaFoldDB" id="A0A8S1X8F8"/>
<reference evidence="1" key="1">
    <citation type="submission" date="2021-01" db="EMBL/GenBank/DDBJ databases">
        <authorList>
            <consortium name="Genoscope - CEA"/>
            <person name="William W."/>
        </authorList>
    </citation>
    <scope>NUCLEOTIDE SEQUENCE</scope>
</reference>
<organism evidence="1 2">
    <name type="scientific">Paramecium octaurelia</name>
    <dbReference type="NCBI Taxonomy" id="43137"/>
    <lineage>
        <taxon>Eukaryota</taxon>
        <taxon>Sar</taxon>
        <taxon>Alveolata</taxon>
        <taxon>Ciliophora</taxon>
        <taxon>Intramacronucleata</taxon>
        <taxon>Oligohymenophorea</taxon>
        <taxon>Peniculida</taxon>
        <taxon>Parameciidae</taxon>
        <taxon>Paramecium</taxon>
    </lineage>
</organism>
<comment type="caution">
    <text evidence="1">The sequence shown here is derived from an EMBL/GenBank/DDBJ whole genome shotgun (WGS) entry which is preliminary data.</text>
</comment>
<proteinExistence type="predicted"/>
<dbReference type="Proteomes" id="UP000683925">
    <property type="component" value="Unassembled WGS sequence"/>
</dbReference>
<name>A0A8S1X8F8_PAROT</name>
<evidence type="ECO:0000313" key="1">
    <source>
        <dbReference type="EMBL" id="CAD8196906.1"/>
    </source>
</evidence>
<protein>
    <submittedName>
        <fullName evidence="1">Uncharacterized protein</fullName>
    </submittedName>
</protein>